<reference evidence="1 2" key="1">
    <citation type="submission" date="2019-01" db="EMBL/GenBank/DDBJ databases">
        <title>Draft genome sequence of Dictyobacter sp. Uno17.</title>
        <authorList>
            <person name="Wang C.M."/>
            <person name="Zheng Y."/>
            <person name="Sakai Y."/>
            <person name="Abe K."/>
            <person name="Yokota A."/>
            <person name="Yabe S."/>
        </authorList>
    </citation>
    <scope>NUCLEOTIDE SEQUENCE [LARGE SCALE GENOMIC DNA]</scope>
    <source>
        <strain evidence="1 2">Uno17</strain>
    </source>
</reference>
<dbReference type="EMBL" id="BIXY01000049">
    <property type="protein sequence ID" value="GCF09704.1"/>
    <property type="molecule type" value="Genomic_DNA"/>
</dbReference>
<dbReference type="RefSeq" id="WP_149402628.1">
    <property type="nucleotide sequence ID" value="NZ_BIXY01000049.1"/>
</dbReference>
<name>A0A5A5TFL3_9CHLR</name>
<proteinExistence type="predicted"/>
<gene>
    <name evidence="1" type="ORF">KDI_32680</name>
</gene>
<organism evidence="1 2">
    <name type="scientific">Dictyobacter arantiisoli</name>
    <dbReference type="NCBI Taxonomy" id="2014874"/>
    <lineage>
        <taxon>Bacteria</taxon>
        <taxon>Bacillati</taxon>
        <taxon>Chloroflexota</taxon>
        <taxon>Ktedonobacteria</taxon>
        <taxon>Ktedonobacterales</taxon>
        <taxon>Dictyobacteraceae</taxon>
        <taxon>Dictyobacter</taxon>
    </lineage>
</organism>
<evidence type="ECO:0000313" key="1">
    <source>
        <dbReference type="EMBL" id="GCF09704.1"/>
    </source>
</evidence>
<dbReference type="AlphaFoldDB" id="A0A5A5TFL3"/>
<keyword evidence="2" id="KW-1185">Reference proteome</keyword>
<comment type="caution">
    <text evidence="1">The sequence shown here is derived from an EMBL/GenBank/DDBJ whole genome shotgun (WGS) entry which is preliminary data.</text>
</comment>
<dbReference type="Proteomes" id="UP000322530">
    <property type="component" value="Unassembled WGS sequence"/>
</dbReference>
<evidence type="ECO:0000313" key="2">
    <source>
        <dbReference type="Proteomes" id="UP000322530"/>
    </source>
</evidence>
<dbReference type="OrthoDB" id="156341at2"/>
<sequence length="229" mass="24453">MKNFFQRRKMLLVSLGGACAMLIILAGVLFVAPLIASAASGNNASTPATTRNTYCAQYNQNLAKSLNVPVSTLTQDRKAAITNVINQMVKDGKLKQARATAIEKRIANSKGTACPKVITAAHKHAYAWLNKYQTNITSSLAQGLHLTSAQLLAQFKAGKNLEQIAKAQNVSTSALTTLVQNTANSVVKQAVSAGTLTQKRATAITTFIQKHPAQIQHLEAAVVKKASKK</sequence>
<protein>
    <submittedName>
        <fullName evidence="1">Uncharacterized protein</fullName>
    </submittedName>
</protein>
<accession>A0A5A5TFL3</accession>